<dbReference type="InterPro" id="IPR054246">
    <property type="entry name" value="DUF6973"/>
</dbReference>
<gene>
    <name evidence="3" type="ORF">GCM10011588_19860</name>
</gene>
<evidence type="ECO:0000313" key="3">
    <source>
        <dbReference type="EMBL" id="GGL05355.1"/>
    </source>
</evidence>
<evidence type="ECO:0000313" key="4">
    <source>
        <dbReference type="Proteomes" id="UP000638263"/>
    </source>
</evidence>
<dbReference type="EMBL" id="BMMH01000003">
    <property type="protein sequence ID" value="GGL05355.1"/>
    <property type="molecule type" value="Genomic_DNA"/>
</dbReference>
<reference evidence="3" key="2">
    <citation type="submission" date="2020-09" db="EMBL/GenBank/DDBJ databases">
        <authorList>
            <person name="Sun Q."/>
            <person name="Zhou Y."/>
        </authorList>
    </citation>
    <scope>NUCLEOTIDE SEQUENCE</scope>
    <source>
        <strain evidence="3">CGMCC 4.3508</strain>
    </source>
</reference>
<accession>A0A917RFW6</accession>
<sequence>MGAGRARDHELAEAAMLDDLSIGDKIRFYRIMTEAEDIALGVYEGDTEQDDHTDAFRHAYWNALLTQEFGADWPTEYGSKHEGRPDNAAVREAMDLHNNEIGRTIALQNPDADPEELQQLVKDAVARGDTVVIDQGHELSFSDDVKVGDTVDSDVFNENPRFLPGSPLPDDKPSPK</sequence>
<reference evidence="3" key="1">
    <citation type="journal article" date="2014" name="Int. J. Syst. Evol. Microbiol.">
        <title>Complete genome sequence of Corynebacterium casei LMG S-19264T (=DSM 44701T), isolated from a smear-ripened cheese.</title>
        <authorList>
            <consortium name="US DOE Joint Genome Institute (JGI-PGF)"/>
            <person name="Walter F."/>
            <person name="Albersmeier A."/>
            <person name="Kalinowski J."/>
            <person name="Ruckert C."/>
        </authorList>
    </citation>
    <scope>NUCLEOTIDE SEQUENCE</scope>
    <source>
        <strain evidence="3">CGMCC 4.3508</strain>
    </source>
</reference>
<protein>
    <recommendedName>
        <fullName evidence="2">DUF6973 domain-containing protein</fullName>
    </recommendedName>
</protein>
<dbReference type="AlphaFoldDB" id="A0A917RFW6"/>
<name>A0A917RFW6_9NOCA</name>
<feature type="domain" description="DUF6973" evidence="2">
    <location>
        <begin position="27"/>
        <end position="127"/>
    </location>
</feature>
<evidence type="ECO:0000256" key="1">
    <source>
        <dbReference type="SAM" id="MobiDB-lite"/>
    </source>
</evidence>
<comment type="caution">
    <text evidence="3">The sequence shown here is derived from an EMBL/GenBank/DDBJ whole genome shotgun (WGS) entry which is preliminary data.</text>
</comment>
<dbReference type="Proteomes" id="UP000638263">
    <property type="component" value="Unassembled WGS sequence"/>
</dbReference>
<dbReference type="Pfam" id="PF22322">
    <property type="entry name" value="DUF6973"/>
    <property type="match status" value="1"/>
</dbReference>
<proteinExistence type="predicted"/>
<evidence type="ECO:0000259" key="2">
    <source>
        <dbReference type="Pfam" id="PF22322"/>
    </source>
</evidence>
<keyword evidence="4" id="KW-1185">Reference proteome</keyword>
<organism evidence="3 4">
    <name type="scientific">Nocardia jinanensis</name>
    <dbReference type="NCBI Taxonomy" id="382504"/>
    <lineage>
        <taxon>Bacteria</taxon>
        <taxon>Bacillati</taxon>
        <taxon>Actinomycetota</taxon>
        <taxon>Actinomycetes</taxon>
        <taxon>Mycobacteriales</taxon>
        <taxon>Nocardiaceae</taxon>
        <taxon>Nocardia</taxon>
    </lineage>
</organism>
<feature type="region of interest" description="Disordered" evidence="1">
    <location>
        <begin position="137"/>
        <end position="176"/>
    </location>
</feature>